<proteinExistence type="predicted"/>
<dbReference type="Proteomes" id="UP001444071">
    <property type="component" value="Unassembled WGS sequence"/>
</dbReference>
<evidence type="ECO:0000313" key="3">
    <source>
        <dbReference type="Proteomes" id="UP001444071"/>
    </source>
</evidence>
<feature type="transmembrane region" description="Helical" evidence="1">
    <location>
        <begin position="67"/>
        <end position="88"/>
    </location>
</feature>
<accession>A0ABV0WYM6</accession>
<evidence type="ECO:0000313" key="2">
    <source>
        <dbReference type="EMBL" id="MEQ2274092.1"/>
    </source>
</evidence>
<keyword evidence="1" id="KW-1133">Transmembrane helix</keyword>
<comment type="caution">
    <text evidence="2">The sequence shown here is derived from an EMBL/GenBank/DDBJ whole genome shotgun (WGS) entry which is preliminary data.</text>
</comment>
<evidence type="ECO:0000256" key="1">
    <source>
        <dbReference type="SAM" id="Phobius"/>
    </source>
</evidence>
<gene>
    <name evidence="2" type="ORF">XENORESO_013773</name>
</gene>
<organism evidence="2 3">
    <name type="scientific">Xenotaenia resolanae</name>
    <dbReference type="NCBI Taxonomy" id="208358"/>
    <lineage>
        <taxon>Eukaryota</taxon>
        <taxon>Metazoa</taxon>
        <taxon>Chordata</taxon>
        <taxon>Craniata</taxon>
        <taxon>Vertebrata</taxon>
        <taxon>Euteleostomi</taxon>
        <taxon>Actinopterygii</taxon>
        <taxon>Neopterygii</taxon>
        <taxon>Teleostei</taxon>
        <taxon>Neoteleostei</taxon>
        <taxon>Acanthomorphata</taxon>
        <taxon>Ovalentaria</taxon>
        <taxon>Atherinomorphae</taxon>
        <taxon>Cyprinodontiformes</taxon>
        <taxon>Goodeidae</taxon>
        <taxon>Xenotaenia</taxon>
    </lineage>
</organism>
<feature type="transmembrane region" description="Helical" evidence="1">
    <location>
        <begin position="13"/>
        <end position="32"/>
    </location>
</feature>
<keyword evidence="1" id="KW-0812">Transmembrane</keyword>
<protein>
    <submittedName>
        <fullName evidence="2">Uncharacterized protein</fullName>
    </submittedName>
</protein>
<name>A0ABV0WYM6_9TELE</name>
<dbReference type="EMBL" id="JAHRIM010074377">
    <property type="protein sequence ID" value="MEQ2274092.1"/>
    <property type="molecule type" value="Genomic_DNA"/>
</dbReference>
<sequence>MLLSSRSTEDNDLVVVFILILLSVFVVQLRGYRTKMKEEIEQAPMCVLQFVGPRRHAGIMGHSGSSVFVEAVVLLGAVYCQLMVSASFELTLKQRDMDSASKH</sequence>
<reference evidence="2 3" key="1">
    <citation type="submission" date="2021-06" db="EMBL/GenBank/DDBJ databases">
        <authorList>
            <person name="Palmer J.M."/>
        </authorList>
    </citation>
    <scope>NUCLEOTIDE SEQUENCE [LARGE SCALE GENOMIC DNA]</scope>
    <source>
        <strain evidence="2 3">XR_2019</strain>
        <tissue evidence="2">Muscle</tissue>
    </source>
</reference>
<keyword evidence="1" id="KW-0472">Membrane</keyword>
<keyword evidence="3" id="KW-1185">Reference proteome</keyword>